<reference evidence="1" key="1">
    <citation type="journal article" date="2014" name="Front. Microbiol.">
        <title>High frequency of phylogenetically diverse reductive dehalogenase-homologous genes in deep subseafloor sedimentary metagenomes.</title>
        <authorList>
            <person name="Kawai M."/>
            <person name="Futagami T."/>
            <person name="Toyoda A."/>
            <person name="Takaki Y."/>
            <person name="Nishi S."/>
            <person name="Hori S."/>
            <person name="Arai W."/>
            <person name="Tsubouchi T."/>
            <person name="Morono Y."/>
            <person name="Uchiyama I."/>
            <person name="Ito T."/>
            <person name="Fujiyama A."/>
            <person name="Inagaki F."/>
            <person name="Takami H."/>
        </authorList>
    </citation>
    <scope>NUCLEOTIDE SEQUENCE</scope>
    <source>
        <strain evidence="1">Expedition CK06-06</strain>
    </source>
</reference>
<proteinExistence type="predicted"/>
<dbReference type="AlphaFoldDB" id="X1SVV9"/>
<accession>X1SVV9</accession>
<gene>
    <name evidence="1" type="ORF">S12H4_23312</name>
</gene>
<evidence type="ECO:0000313" key="1">
    <source>
        <dbReference type="EMBL" id="GAI83281.1"/>
    </source>
</evidence>
<organism evidence="1">
    <name type="scientific">marine sediment metagenome</name>
    <dbReference type="NCBI Taxonomy" id="412755"/>
    <lineage>
        <taxon>unclassified sequences</taxon>
        <taxon>metagenomes</taxon>
        <taxon>ecological metagenomes</taxon>
    </lineage>
</organism>
<protein>
    <submittedName>
        <fullName evidence="1">Uncharacterized protein</fullName>
    </submittedName>
</protein>
<sequence>MLHRGFELLGVFPGGATVDIDRIVAEAVKRMPTGQSYILEAKEFILKDYQQREVGRILEAISGLTAEQKDLLRFLAGVGKVERREAARAVFAQSPSSFSNRAWGDKWNKERLLPVVDIGAAIWDSKHGMIIYSLPETVKRQLEVYRPTPQEVEQVVAAAETIFAKGKVK</sequence>
<name>X1SVV9_9ZZZZ</name>
<comment type="caution">
    <text evidence="1">The sequence shown here is derived from an EMBL/GenBank/DDBJ whole genome shotgun (WGS) entry which is preliminary data.</text>
</comment>
<dbReference type="EMBL" id="BARW01012355">
    <property type="protein sequence ID" value="GAI83281.1"/>
    <property type="molecule type" value="Genomic_DNA"/>
</dbReference>